<dbReference type="PANTHER" id="PTHR32191">
    <property type="entry name" value="TETRASPANIN-8-RELATED"/>
    <property type="match status" value="1"/>
</dbReference>
<evidence type="ECO:0000256" key="4">
    <source>
        <dbReference type="ARBA" id="ARBA00022989"/>
    </source>
</evidence>
<dbReference type="AlphaFoldDB" id="A0AAX6HS21"/>
<dbReference type="Proteomes" id="UP001140949">
    <property type="component" value="Unassembled WGS sequence"/>
</dbReference>
<reference evidence="8" key="1">
    <citation type="journal article" date="2023" name="GigaByte">
        <title>Genome assembly of the bearded iris, Iris pallida Lam.</title>
        <authorList>
            <person name="Bruccoleri R.E."/>
            <person name="Oakeley E.J."/>
            <person name="Faust A.M.E."/>
            <person name="Altorfer M."/>
            <person name="Dessus-Babus S."/>
            <person name="Burckhardt D."/>
            <person name="Oertli M."/>
            <person name="Naumann U."/>
            <person name="Petersen F."/>
            <person name="Wong J."/>
        </authorList>
    </citation>
    <scope>NUCLEOTIDE SEQUENCE</scope>
    <source>
        <strain evidence="8">GSM-AAB239-AS_SAM_17_03QT</strain>
    </source>
</reference>
<keyword evidence="9" id="KW-1185">Reference proteome</keyword>
<sequence length="350" mass="37396">MGAEAIVAAAPATPPPAEAAAAAAAEPDPPPGPSFVVDVPPPVHGAPPPARRREQQPPKLITLSNAIAAVTYLSSFPLLGYGVWLLATRDLNCEGLLLAADGPGGGSSSVVNYRAGFGAALLVAFAASCFFAYGGAKVLHPGAAALACLLVVMLVLGVVFLGSFAMEGRGVPFSPMWVRTRVAREDTWAEVRTCLHKSRVCRDMAFRTIELSPDKFKEEDLPPIESGCCKPPELCGMEYVNATYWNRPRDENHPPNETYAGGGGGSYSTSYVTTTMMTRNSSANPKTFGDCLSYSNVETQLCYECQSCKEGFIKSVNAHWKKLGEFLISMSVILLTVHAVRFVVTMITRE</sequence>
<evidence type="ECO:0000313" key="8">
    <source>
        <dbReference type="EMBL" id="KAJ6843075.1"/>
    </source>
</evidence>
<feature type="transmembrane region" description="Helical" evidence="7">
    <location>
        <begin position="143"/>
        <end position="166"/>
    </location>
</feature>
<evidence type="ECO:0000256" key="7">
    <source>
        <dbReference type="SAM" id="Phobius"/>
    </source>
</evidence>
<evidence type="ECO:0000256" key="3">
    <source>
        <dbReference type="ARBA" id="ARBA00022692"/>
    </source>
</evidence>
<dbReference type="InterPro" id="IPR018499">
    <property type="entry name" value="Tetraspanin/Peripherin"/>
</dbReference>
<evidence type="ECO:0000256" key="2">
    <source>
        <dbReference type="ARBA" id="ARBA00006840"/>
    </source>
</evidence>
<evidence type="ECO:0000313" key="9">
    <source>
        <dbReference type="Proteomes" id="UP001140949"/>
    </source>
</evidence>
<keyword evidence="3 7" id="KW-0812">Transmembrane</keyword>
<dbReference type="EMBL" id="JANAVB010007399">
    <property type="protein sequence ID" value="KAJ6843075.1"/>
    <property type="molecule type" value="Genomic_DNA"/>
</dbReference>
<feature type="transmembrane region" description="Helical" evidence="7">
    <location>
        <begin position="115"/>
        <end position="136"/>
    </location>
</feature>
<keyword evidence="5 7" id="KW-0472">Membrane</keyword>
<name>A0AAX6HS21_IRIPA</name>
<feature type="compositionally biased region" description="Pro residues" evidence="6">
    <location>
        <begin position="27"/>
        <end position="49"/>
    </location>
</feature>
<dbReference type="InterPro" id="IPR044991">
    <property type="entry name" value="TET_plant"/>
</dbReference>
<feature type="region of interest" description="Disordered" evidence="6">
    <location>
        <begin position="1"/>
        <end position="57"/>
    </location>
</feature>
<comment type="subcellular location">
    <subcellularLocation>
        <location evidence="1">Membrane</location>
        <topology evidence="1">Multi-pass membrane protein</topology>
    </subcellularLocation>
</comment>
<reference evidence="8" key="2">
    <citation type="submission" date="2023-04" db="EMBL/GenBank/DDBJ databases">
        <authorList>
            <person name="Bruccoleri R.E."/>
            <person name="Oakeley E.J."/>
            <person name="Faust A.-M."/>
            <person name="Dessus-Babus S."/>
            <person name="Altorfer M."/>
            <person name="Burckhardt D."/>
            <person name="Oertli M."/>
            <person name="Naumann U."/>
            <person name="Petersen F."/>
            <person name="Wong J."/>
        </authorList>
    </citation>
    <scope>NUCLEOTIDE SEQUENCE</scope>
    <source>
        <strain evidence="8">GSM-AAB239-AS_SAM_17_03QT</strain>
        <tissue evidence="8">Leaf</tissue>
    </source>
</reference>
<organism evidence="8 9">
    <name type="scientific">Iris pallida</name>
    <name type="common">Sweet iris</name>
    <dbReference type="NCBI Taxonomy" id="29817"/>
    <lineage>
        <taxon>Eukaryota</taxon>
        <taxon>Viridiplantae</taxon>
        <taxon>Streptophyta</taxon>
        <taxon>Embryophyta</taxon>
        <taxon>Tracheophyta</taxon>
        <taxon>Spermatophyta</taxon>
        <taxon>Magnoliopsida</taxon>
        <taxon>Liliopsida</taxon>
        <taxon>Asparagales</taxon>
        <taxon>Iridaceae</taxon>
        <taxon>Iridoideae</taxon>
        <taxon>Irideae</taxon>
        <taxon>Iris</taxon>
    </lineage>
</organism>
<proteinExistence type="inferred from homology"/>
<feature type="compositionally biased region" description="Low complexity" evidence="6">
    <location>
        <begin position="1"/>
        <end position="11"/>
    </location>
</feature>
<dbReference type="GO" id="GO:0009734">
    <property type="term" value="P:auxin-activated signaling pathway"/>
    <property type="evidence" value="ECO:0007669"/>
    <property type="project" value="InterPro"/>
</dbReference>
<feature type="transmembrane region" description="Helical" evidence="7">
    <location>
        <begin position="60"/>
        <end position="87"/>
    </location>
</feature>
<accession>A0AAX6HS21</accession>
<protein>
    <submittedName>
        <fullName evidence="8">Tetraspanin-15-like</fullName>
    </submittedName>
</protein>
<dbReference type="Pfam" id="PF00335">
    <property type="entry name" value="Tetraspanin"/>
    <property type="match status" value="1"/>
</dbReference>
<evidence type="ECO:0000256" key="6">
    <source>
        <dbReference type="SAM" id="MobiDB-lite"/>
    </source>
</evidence>
<evidence type="ECO:0000256" key="1">
    <source>
        <dbReference type="ARBA" id="ARBA00004141"/>
    </source>
</evidence>
<dbReference type="GO" id="GO:0016020">
    <property type="term" value="C:membrane"/>
    <property type="evidence" value="ECO:0007669"/>
    <property type="project" value="UniProtKB-SubCell"/>
</dbReference>
<gene>
    <name evidence="8" type="ORF">M6B38_300020</name>
</gene>
<keyword evidence="4 7" id="KW-1133">Transmembrane helix</keyword>
<comment type="caution">
    <text evidence="8">The sequence shown here is derived from an EMBL/GenBank/DDBJ whole genome shotgun (WGS) entry which is preliminary data.</text>
</comment>
<evidence type="ECO:0000256" key="5">
    <source>
        <dbReference type="ARBA" id="ARBA00023136"/>
    </source>
</evidence>
<comment type="similarity">
    <text evidence="2">Belongs to the tetraspanin (TM4SF) family.</text>
</comment>